<dbReference type="GO" id="GO:0003677">
    <property type="term" value="F:DNA binding"/>
    <property type="evidence" value="ECO:0007669"/>
    <property type="project" value="InterPro"/>
</dbReference>
<dbReference type="EMBL" id="JACEOL010000018">
    <property type="protein sequence ID" value="MBA4601776.1"/>
    <property type="molecule type" value="Genomic_DNA"/>
</dbReference>
<name>A0A7W2ARV4_9BACL</name>
<protein>
    <submittedName>
        <fullName evidence="1">Metal-sensitive transcriptional regulator</fullName>
    </submittedName>
</protein>
<comment type="caution">
    <text evidence="1">The sequence shown here is derived from an EMBL/GenBank/DDBJ whole genome shotgun (WGS) entry which is preliminary data.</text>
</comment>
<dbReference type="Pfam" id="PF02583">
    <property type="entry name" value="Trns_repr_metal"/>
    <property type="match status" value="1"/>
</dbReference>
<organism evidence="1 2">
    <name type="scientific">Thermoactinomyces mirandus</name>
    <dbReference type="NCBI Taxonomy" id="2756294"/>
    <lineage>
        <taxon>Bacteria</taxon>
        <taxon>Bacillati</taxon>
        <taxon>Bacillota</taxon>
        <taxon>Bacilli</taxon>
        <taxon>Bacillales</taxon>
        <taxon>Thermoactinomycetaceae</taxon>
        <taxon>Thermoactinomyces</taxon>
    </lineage>
</organism>
<dbReference type="PANTHER" id="PTHR33677">
    <property type="entry name" value="TRANSCRIPTIONAL REPRESSOR FRMR-RELATED"/>
    <property type="match status" value="1"/>
</dbReference>
<gene>
    <name evidence="1" type="ORF">H2C83_05465</name>
</gene>
<sequence length="89" mass="10446">MREYDDNVKKRLRRIEGQVRGVLRMMEEQKDCKEVVSQLSAVRSAVDRAIAYILTHNLEQCLREELNKGENADTERLLKEAMNLLIKSR</sequence>
<dbReference type="CDD" id="cd10155">
    <property type="entry name" value="BsYrkD-like_DUF156"/>
    <property type="match status" value="1"/>
</dbReference>
<dbReference type="AlphaFoldDB" id="A0A7W2ARV4"/>
<evidence type="ECO:0000313" key="2">
    <source>
        <dbReference type="Proteomes" id="UP000538292"/>
    </source>
</evidence>
<dbReference type="InterPro" id="IPR038390">
    <property type="entry name" value="Metal_Tscrpt_repr_sf"/>
</dbReference>
<reference evidence="1 2" key="1">
    <citation type="submission" date="2020-07" db="EMBL/GenBank/DDBJ databases">
        <title>Thermoactinomyces phylogeny.</title>
        <authorList>
            <person name="Dunlap C."/>
        </authorList>
    </citation>
    <scope>NUCLEOTIDE SEQUENCE [LARGE SCALE GENOMIC DNA]</scope>
    <source>
        <strain evidence="1 2">AMNI-1</strain>
    </source>
</reference>
<evidence type="ECO:0000313" key="1">
    <source>
        <dbReference type="EMBL" id="MBA4601776.1"/>
    </source>
</evidence>
<keyword evidence="2" id="KW-1185">Reference proteome</keyword>
<dbReference type="Proteomes" id="UP000538292">
    <property type="component" value="Unassembled WGS sequence"/>
</dbReference>
<dbReference type="GO" id="GO:0045892">
    <property type="term" value="P:negative regulation of DNA-templated transcription"/>
    <property type="evidence" value="ECO:0007669"/>
    <property type="project" value="UniProtKB-ARBA"/>
</dbReference>
<dbReference type="InterPro" id="IPR003735">
    <property type="entry name" value="Metal_Tscrpt_repr"/>
</dbReference>
<accession>A0A7W2ARV4</accession>
<dbReference type="RefSeq" id="WP_181738615.1">
    <property type="nucleotide sequence ID" value="NZ_JACEOL010000018.1"/>
</dbReference>
<dbReference type="PANTHER" id="PTHR33677:SF5">
    <property type="entry name" value="TRANSCRIPTIONAL REPRESSOR FRMR"/>
    <property type="match status" value="1"/>
</dbReference>
<proteinExistence type="predicted"/>
<dbReference type="GO" id="GO:0046872">
    <property type="term" value="F:metal ion binding"/>
    <property type="evidence" value="ECO:0007669"/>
    <property type="project" value="InterPro"/>
</dbReference>
<dbReference type="Gene3D" id="1.20.58.1000">
    <property type="entry name" value="Metal-sensitive repressor, helix protomer"/>
    <property type="match status" value="1"/>
</dbReference>